<dbReference type="KEGG" id="tsph:KIH39_01270"/>
<reference evidence="2" key="1">
    <citation type="submission" date="2021-05" db="EMBL/GenBank/DDBJ databases">
        <title>Complete genome sequence of the cellulolytic planctomycete Telmatocola sphagniphila SP2T and characterization of the first cellulase from planctomycetes.</title>
        <authorList>
            <person name="Rakitin A.L."/>
            <person name="Beletsky A.V."/>
            <person name="Naumoff D.G."/>
            <person name="Kulichevskaya I.S."/>
            <person name="Mardanov A.V."/>
            <person name="Ravin N.V."/>
            <person name="Dedysh S.N."/>
        </authorList>
    </citation>
    <scope>NUCLEOTIDE SEQUENCE</scope>
    <source>
        <strain evidence="2">SP2T</strain>
    </source>
</reference>
<dbReference type="SUPFAM" id="SSF109854">
    <property type="entry name" value="DinB/YfiT-like putative metalloenzymes"/>
    <property type="match status" value="1"/>
</dbReference>
<organism evidence="2 3">
    <name type="scientific">Telmatocola sphagniphila</name>
    <dbReference type="NCBI Taxonomy" id="1123043"/>
    <lineage>
        <taxon>Bacteria</taxon>
        <taxon>Pseudomonadati</taxon>
        <taxon>Planctomycetota</taxon>
        <taxon>Planctomycetia</taxon>
        <taxon>Gemmatales</taxon>
        <taxon>Gemmataceae</taxon>
    </lineage>
</organism>
<protein>
    <submittedName>
        <fullName evidence="2">DinB family protein</fullName>
    </submittedName>
</protein>
<proteinExistence type="predicted"/>
<evidence type="ECO:0000259" key="1">
    <source>
        <dbReference type="Pfam" id="PF12867"/>
    </source>
</evidence>
<dbReference type="InterPro" id="IPR024775">
    <property type="entry name" value="DinB-like"/>
</dbReference>
<dbReference type="InterPro" id="IPR034660">
    <property type="entry name" value="DinB/YfiT-like"/>
</dbReference>
<evidence type="ECO:0000313" key="3">
    <source>
        <dbReference type="Proteomes" id="UP000676194"/>
    </source>
</evidence>
<dbReference type="Proteomes" id="UP000676194">
    <property type="component" value="Chromosome"/>
</dbReference>
<dbReference type="AlphaFoldDB" id="A0A8E6B629"/>
<dbReference type="Gene3D" id="1.20.120.450">
    <property type="entry name" value="dinb family like domain"/>
    <property type="match status" value="1"/>
</dbReference>
<feature type="domain" description="DinB-like" evidence="1">
    <location>
        <begin position="10"/>
        <end position="149"/>
    </location>
</feature>
<dbReference type="RefSeq" id="WP_213497469.1">
    <property type="nucleotide sequence ID" value="NZ_CP074694.1"/>
</dbReference>
<dbReference type="EMBL" id="CP074694">
    <property type="protein sequence ID" value="QVL32577.1"/>
    <property type="molecule type" value="Genomic_DNA"/>
</dbReference>
<dbReference type="Pfam" id="PF12867">
    <property type="entry name" value="DinB_2"/>
    <property type="match status" value="1"/>
</dbReference>
<evidence type="ECO:0000313" key="2">
    <source>
        <dbReference type="EMBL" id="QVL32577.1"/>
    </source>
</evidence>
<gene>
    <name evidence="2" type="ORF">KIH39_01270</name>
</gene>
<accession>A0A8E6B629</accession>
<name>A0A8E6B629_9BACT</name>
<sequence length="161" mass="18122">MLELAAPLYTQNLAYAKRLVADLNKDQWISQPLADKDLNHPAFVIGHLGWVCDFGTTLLGHPAELPPNWKEIFGNTAKPSRDGTVYPAPEEILKAYETQHTRLTKLVLEATPEKLKEPSPERMRARFPELGQVMLHLLTNHQAVHLGQLSAWRRAFGLPSV</sequence>
<keyword evidence="3" id="KW-1185">Reference proteome</keyword>